<dbReference type="FunFam" id="2.40.50.140:FF:000112">
    <property type="entry name" value="Exosome complex component RRP40"/>
    <property type="match status" value="1"/>
</dbReference>
<dbReference type="InterPro" id="IPR037319">
    <property type="entry name" value="Rrp40_S1"/>
</dbReference>
<dbReference type="PANTHER" id="PTHR21321">
    <property type="entry name" value="PNAS-3 RELATED"/>
    <property type="match status" value="1"/>
</dbReference>
<dbReference type="EMBL" id="JBDJPC010000006">
    <property type="protein sequence ID" value="KAL1497243.1"/>
    <property type="molecule type" value="Genomic_DNA"/>
</dbReference>
<dbReference type="SUPFAM" id="SSF50249">
    <property type="entry name" value="Nucleic acid-binding proteins"/>
    <property type="match status" value="1"/>
</dbReference>
<evidence type="ECO:0000259" key="11">
    <source>
        <dbReference type="Pfam" id="PF18311"/>
    </source>
</evidence>
<protein>
    <recommendedName>
        <fullName evidence="9">Ribosomal RNA-processing protein 40</fullName>
    </recommendedName>
</protein>
<dbReference type="Proteomes" id="UP001566132">
    <property type="component" value="Unassembled WGS sequence"/>
</dbReference>
<evidence type="ECO:0000313" key="12">
    <source>
        <dbReference type="EMBL" id="KAL1497243.1"/>
    </source>
</evidence>
<name>A0ABD1EL71_HYPHA</name>
<evidence type="ECO:0000256" key="7">
    <source>
        <dbReference type="ARBA" id="ARBA00022884"/>
    </source>
</evidence>
<comment type="caution">
    <text evidence="12">The sequence shown here is derived from an EMBL/GenBank/DDBJ whole genome shotgun (WGS) entry which is preliminary data.</text>
</comment>
<feature type="domain" description="K Homology" evidence="10">
    <location>
        <begin position="156"/>
        <end position="203"/>
    </location>
</feature>
<dbReference type="Gene3D" id="2.40.50.140">
    <property type="entry name" value="Nucleic acid-binding proteins"/>
    <property type="match status" value="1"/>
</dbReference>
<gene>
    <name evidence="12" type="ORF">ABEB36_008236</name>
</gene>
<dbReference type="GO" id="GO:0010468">
    <property type="term" value="P:regulation of gene expression"/>
    <property type="evidence" value="ECO:0007669"/>
    <property type="project" value="UniProtKB-ARBA"/>
</dbReference>
<dbReference type="SUPFAM" id="SSF54791">
    <property type="entry name" value="Eukaryotic type KH-domain (KH-domain type I)"/>
    <property type="match status" value="1"/>
</dbReference>
<dbReference type="Pfam" id="PF21262">
    <property type="entry name" value="RRP40_S1"/>
    <property type="match status" value="1"/>
</dbReference>
<dbReference type="InterPro" id="IPR004088">
    <property type="entry name" value="KH_dom_type_1"/>
</dbReference>
<dbReference type="GO" id="GO:0005730">
    <property type="term" value="C:nucleolus"/>
    <property type="evidence" value="ECO:0007669"/>
    <property type="project" value="UniProtKB-SubCell"/>
</dbReference>
<dbReference type="AlphaFoldDB" id="A0ABD1EL71"/>
<dbReference type="InterPro" id="IPR041054">
    <property type="entry name" value="Rrp40_N_euk"/>
</dbReference>
<dbReference type="GO" id="GO:0003723">
    <property type="term" value="F:RNA binding"/>
    <property type="evidence" value="ECO:0007669"/>
    <property type="project" value="UniProtKB-KW"/>
</dbReference>
<keyword evidence="7" id="KW-0694">RNA-binding</keyword>
<dbReference type="InterPro" id="IPR049469">
    <property type="entry name" value="RRP40_KH-I"/>
</dbReference>
<dbReference type="Pfam" id="PF18311">
    <property type="entry name" value="Rrp40_N"/>
    <property type="match status" value="1"/>
</dbReference>
<keyword evidence="4" id="KW-0963">Cytoplasm</keyword>
<keyword evidence="13" id="KW-1185">Reference proteome</keyword>
<organism evidence="12 13">
    <name type="scientific">Hypothenemus hampei</name>
    <name type="common">Coffee berry borer</name>
    <dbReference type="NCBI Taxonomy" id="57062"/>
    <lineage>
        <taxon>Eukaryota</taxon>
        <taxon>Metazoa</taxon>
        <taxon>Ecdysozoa</taxon>
        <taxon>Arthropoda</taxon>
        <taxon>Hexapoda</taxon>
        <taxon>Insecta</taxon>
        <taxon>Pterygota</taxon>
        <taxon>Neoptera</taxon>
        <taxon>Endopterygota</taxon>
        <taxon>Coleoptera</taxon>
        <taxon>Polyphaga</taxon>
        <taxon>Cucujiformia</taxon>
        <taxon>Curculionidae</taxon>
        <taxon>Scolytinae</taxon>
        <taxon>Hypothenemus</taxon>
    </lineage>
</organism>
<evidence type="ECO:0000256" key="2">
    <source>
        <dbReference type="ARBA" id="ARBA00004604"/>
    </source>
</evidence>
<dbReference type="InterPro" id="IPR012340">
    <property type="entry name" value="NA-bd_OB-fold"/>
</dbReference>
<dbReference type="CDD" id="cd22526">
    <property type="entry name" value="KH-I_Rrp40"/>
    <property type="match status" value="1"/>
</dbReference>
<accession>A0ABD1EL71</accession>
<dbReference type="GO" id="GO:0000178">
    <property type="term" value="C:exosome (RNase complex)"/>
    <property type="evidence" value="ECO:0007669"/>
    <property type="project" value="UniProtKB-KW"/>
</dbReference>
<evidence type="ECO:0000256" key="3">
    <source>
        <dbReference type="ARBA" id="ARBA00007841"/>
    </source>
</evidence>
<dbReference type="Pfam" id="PF15985">
    <property type="entry name" value="KH_6"/>
    <property type="match status" value="1"/>
</dbReference>
<comment type="similarity">
    <text evidence="3">Belongs to the RRP40 family.</text>
</comment>
<evidence type="ECO:0000256" key="9">
    <source>
        <dbReference type="ARBA" id="ARBA00030615"/>
    </source>
</evidence>
<keyword evidence="8" id="KW-0539">Nucleus</keyword>
<reference evidence="12 13" key="1">
    <citation type="submission" date="2024-05" db="EMBL/GenBank/DDBJ databases">
        <title>Genetic variation in Jamaican populations of the coffee berry borer (Hypothenemus hampei).</title>
        <authorList>
            <person name="Errbii M."/>
            <person name="Myrie A."/>
        </authorList>
    </citation>
    <scope>NUCLEOTIDE SEQUENCE [LARGE SCALE GENOMIC DNA]</scope>
    <source>
        <strain evidence="12">JA-Hopewell-2020-01-JO</strain>
        <tissue evidence="12">Whole body</tissue>
    </source>
</reference>
<proteinExistence type="inferred from homology"/>
<feature type="domain" description="Exosome complex exonuclease Rrp40 N-terminal" evidence="11">
    <location>
        <begin position="28"/>
        <end position="67"/>
    </location>
</feature>
<evidence type="ECO:0000256" key="6">
    <source>
        <dbReference type="ARBA" id="ARBA00022835"/>
    </source>
</evidence>
<evidence type="ECO:0000259" key="10">
    <source>
        <dbReference type="Pfam" id="PF15985"/>
    </source>
</evidence>
<sequence length="232" mass="25929">MTNSITVVDYFLPGEEITDIKSKERQTIIGPGLQRDKNKPNSLVVTQAGRLHFRAPNTYWIENRKTRYVPKRGDLVVGIITKKSGDVLKVDIGSAELANLSTLAFEGATKKMKPEVEIGDIVYAKLLNAYKDMEPELVCVDQYYKAGPLGVLTNDGFLINVNLKLVYFLLNVSNPLLGTLTKKFPYEIVIGLNGKVWMKANKAKDILTMCRVFEASENHSEKSISDTCRGQK</sequence>
<dbReference type="Gene3D" id="3.30.1370.10">
    <property type="entry name" value="K Homology domain, type 1"/>
    <property type="match status" value="1"/>
</dbReference>
<dbReference type="Gene3D" id="2.40.50.100">
    <property type="match status" value="1"/>
</dbReference>
<evidence type="ECO:0000256" key="1">
    <source>
        <dbReference type="ARBA" id="ARBA00004496"/>
    </source>
</evidence>
<dbReference type="GO" id="GO:0005737">
    <property type="term" value="C:cytoplasm"/>
    <property type="evidence" value="ECO:0007669"/>
    <property type="project" value="UniProtKB-SubCell"/>
</dbReference>
<evidence type="ECO:0000256" key="5">
    <source>
        <dbReference type="ARBA" id="ARBA00022552"/>
    </source>
</evidence>
<dbReference type="CDD" id="cd05790">
    <property type="entry name" value="S1_Rrp40"/>
    <property type="match status" value="1"/>
</dbReference>
<evidence type="ECO:0000313" key="13">
    <source>
        <dbReference type="Proteomes" id="UP001566132"/>
    </source>
</evidence>
<dbReference type="GO" id="GO:0006364">
    <property type="term" value="P:rRNA processing"/>
    <property type="evidence" value="ECO:0007669"/>
    <property type="project" value="UniProtKB-KW"/>
</dbReference>
<dbReference type="SUPFAM" id="SSF110324">
    <property type="entry name" value="Ribosomal L27 protein-like"/>
    <property type="match status" value="1"/>
</dbReference>
<dbReference type="InterPro" id="IPR026699">
    <property type="entry name" value="Exosome_RNA_bind1/RRP40/RRP4"/>
</dbReference>
<keyword evidence="5" id="KW-0698">rRNA processing</keyword>
<dbReference type="InterPro" id="IPR036612">
    <property type="entry name" value="KH_dom_type_1_sf"/>
</dbReference>
<keyword evidence="6" id="KW-0271">Exosome</keyword>
<evidence type="ECO:0000256" key="8">
    <source>
        <dbReference type="ARBA" id="ARBA00023242"/>
    </source>
</evidence>
<comment type="subcellular location">
    <subcellularLocation>
        <location evidence="1">Cytoplasm</location>
    </subcellularLocation>
    <subcellularLocation>
        <location evidence="2">Nucleus</location>
        <location evidence="2">Nucleolus</location>
    </subcellularLocation>
</comment>
<evidence type="ECO:0000256" key="4">
    <source>
        <dbReference type="ARBA" id="ARBA00022490"/>
    </source>
</evidence>
<dbReference type="PANTHER" id="PTHR21321:SF1">
    <property type="entry name" value="EXOSOME COMPLEX COMPONENT RRP40"/>
    <property type="match status" value="1"/>
</dbReference>